<evidence type="ECO:0000313" key="6">
    <source>
        <dbReference type="EMBL" id="KAK3293586.1"/>
    </source>
</evidence>
<reference evidence="6" key="2">
    <citation type="submission" date="2023-06" db="EMBL/GenBank/DDBJ databases">
        <authorList>
            <consortium name="Lawrence Berkeley National Laboratory"/>
            <person name="Haridas S."/>
            <person name="Hensen N."/>
            <person name="Bonometti L."/>
            <person name="Westerberg I."/>
            <person name="Brannstrom I.O."/>
            <person name="Guillou S."/>
            <person name="Cros-Aarteil S."/>
            <person name="Calhoun S."/>
            <person name="Kuo A."/>
            <person name="Mondo S."/>
            <person name="Pangilinan J."/>
            <person name="Riley R."/>
            <person name="Labutti K."/>
            <person name="Andreopoulos B."/>
            <person name="Lipzen A."/>
            <person name="Chen C."/>
            <person name="Yanf M."/>
            <person name="Daum C."/>
            <person name="Ng V."/>
            <person name="Clum A."/>
            <person name="Steindorff A."/>
            <person name="Ohm R."/>
            <person name="Martin F."/>
            <person name="Silar P."/>
            <person name="Natvig D."/>
            <person name="Lalanne C."/>
            <person name="Gautier V."/>
            <person name="Ament-Velasquez S.L."/>
            <person name="Kruys A."/>
            <person name="Hutchinson M.I."/>
            <person name="Powell A.J."/>
            <person name="Barry K."/>
            <person name="Miller A.N."/>
            <person name="Grigoriev I.V."/>
            <person name="Debuchy R."/>
            <person name="Gladieux P."/>
            <person name="Thoren M.H."/>
            <person name="Johannesson H."/>
        </authorList>
    </citation>
    <scope>NUCLEOTIDE SEQUENCE</scope>
    <source>
        <strain evidence="6">CBS 168.71</strain>
    </source>
</reference>
<proteinExistence type="inferred from homology"/>
<dbReference type="SUPFAM" id="SSF110857">
    <property type="entry name" value="Gamma-glutamyl cyclotransferase-like"/>
    <property type="match status" value="1"/>
</dbReference>
<dbReference type="CDD" id="cd06661">
    <property type="entry name" value="GGCT_like"/>
    <property type="match status" value="1"/>
</dbReference>
<dbReference type="GO" id="GO:0016740">
    <property type="term" value="F:transferase activity"/>
    <property type="evidence" value="ECO:0007669"/>
    <property type="project" value="UniProtKB-KW"/>
</dbReference>
<evidence type="ECO:0000259" key="5">
    <source>
        <dbReference type="Pfam" id="PF06094"/>
    </source>
</evidence>
<dbReference type="Gene3D" id="3.10.490.10">
    <property type="entry name" value="Gamma-glutamyl cyclotransferase-like"/>
    <property type="match status" value="1"/>
</dbReference>
<evidence type="ECO:0000313" key="7">
    <source>
        <dbReference type="Proteomes" id="UP001278766"/>
    </source>
</evidence>
<evidence type="ECO:0000256" key="3">
    <source>
        <dbReference type="ARBA" id="ARBA00030602"/>
    </source>
</evidence>
<comment type="caution">
    <text evidence="6">The sequence shown here is derived from an EMBL/GenBank/DDBJ whole genome shotgun (WGS) entry which is preliminary data.</text>
</comment>
<comment type="similarity">
    <text evidence="1">Belongs to the gamma-glutamylcyclotransferase family.</text>
</comment>
<evidence type="ECO:0000256" key="2">
    <source>
        <dbReference type="ARBA" id="ARBA00022679"/>
    </source>
</evidence>
<dbReference type="EMBL" id="JAUEPN010000006">
    <property type="protein sequence ID" value="KAK3293586.1"/>
    <property type="molecule type" value="Genomic_DNA"/>
</dbReference>
<gene>
    <name evidence="6" type="ORF">B0H64DRAFT_444839</name>
</gene>
<dbReference type="InterPro" id="IPR013024">
    <property type="entry name" value="GGCT-like"/>
</dbReference>
<protein>
    <recommendedName>
        <fullName evidence="3">Putative gamma-glutamylcyclotransferase</fullName>
    </recommendedName>
</protein>
<dbReference type="InterPro" id="IPR009288">
    <property type="entry name" value="AIG2-like_dom"/>
</dbReference>
<reference evidence="6" key="1">
    <citation type="journal article" date="2023" name="Mol. Phylogenet. Evol.">
        <title>Genome-scale phylogeny and comparative genomics of the fungal order Sordariales.</title>
        <authorList>
            <person name="Hensen N."/>
            <person name="Bonometti L."/>
            <person name="Westerberg I."/>
            <person name="Brannstrom I.O."/>
            <person name="Guillou S."/>
            <person name="Cros-Aarteil S."/>
            <person name="Calhoun S."/>
            <person name="Haridas S."/>
            <person name="Kuo A."/>
            <person name="Mondo S."/>
            <person name="Pangilinan J."/>
            <person name="Riley R."/>
            <person name="LaButti K."/>
            <person name="Andreopoulos B."/>
            <person name="Lipzen A."/>
            <person name="Chen C."/>
            <person name="Yan M."/>
            <person name="Daum C."/>
            <person name="Ng V."/>
            <person name="Clum A."/>
            <person name="Steindorff A."/>
            <person name="Ohm R.A."/>
            <person name="Martin F."/>
            <person name="Silar P."/>
            <person name="Natvig D.O."/>
            <person name="Lalanne C."/>
            <person name="Gautier V."/>
            <person name="Ament-Velasquez S.L."/>
            <person name="Kruys A."/>
            <person name="Hutchinson M.I."/>
            <person name="Powell A.J."/>
            <person name="Barry K."/>
            <person name="Miller A.N."/>
            <person name="Grigoriev I.V."/>
            <person name="Debuchy R."/>
            <person name="Gladieux P."/>
            <person name="Hiltunen Thoren M."/>
            <person name="Johannesson H."/>
        </authorList>
    </citation>
    <scope>NUCLEOTIDE SEQUENCE</scope>
    <source>
        <strain evidence="6">CBS 168.71</strain>
    </source>
</reference>
<dbReference type="RefSeq" id="XP_062657100.1">
    <property type="nucleotide sequence ID" value="XM_062806810.1"/>
</dbReference>
<feature type="region of interest" description="Disordered" evidence="4">
    <location>
        <begin position="1"/>
        <end position="58"/>
    </location>
</feature>
<dbReference type="PANTHER" id="PTHR31544:SF2">
    <property type="entry name" value="AIG2-LIKE PROTEIN D"/>
    <property type="match status" value="1"/>
</dbReference>
<dbReference type="InterPro" id="IPR045038">
    <property type="entry name" value="AIG2-like"/>
</dbReference>
<dbReference type="Proteomes" id="UP001278766">
    <property type="component" value="Unassembled WGS sequence"/>
</dbReference>
<dbReference type="AlphaFoldDB" id="A0AAE0HDG9"/>
<evidence type="ECO:0000256" key="1">
    <source>
        <dbReference type="ARBA" id="ARBA00008861"/>
    </source>
</evidence>
<dbReference type="InterPro" id="IPR036568">
    <property type="entry name" value="GGCT-like_sf"/>
</dbReference>
<keyword evidence="2" id="KW-0808">Transferase</keyword>
<sequence>MPPRPQRPTAPTQAQTATSKSSGKVATPKKTAQATTGTSTGTKTGTSTGTSARGSGQGTKSGFFYDRLMYPEVFYKVCYGKQNPGEATRNLHTFKPASIDGYQRYSVKGADYPGITPTTNRTTSGTLVTGLTAANLKKLDNFEGSGFERKSVTVNLLKRLRGGQVTDDGKASGQVYVFKDPQGLKVDWNAEASHRDSLADLH</sequence>
<keyword evidence="7" id="KW-1185">Reference proteome</keyword>
<evidence type="ECO:0000256" key="4">
    <source>
        <dbReference type="SAM" id="MobiDB-lite"/>
    </source>
</evidence>
<accession>A0AAE0HDG9</accession>
<feature type="domain" description="Gamma-glutamylcyclotransferase AIG2-like" evidence="5">
    <location>
        <begin position="63"/>
        <end position="181"/>
    </location>
</feature>
<dbReference type="GeneID" id="87843758"/>
<organism evidence="6 7">
    <name type="scientific">Chaetomium fimeti</name>
    <dbReference type="NCBI Taxonomy" id="1854472"/>
    <lineage>
        <taxon>Eukaryota</taxon>
        <taxon>Fungi</taxon>
        <taxon>Dikarya</taxon>
        <taxon>Ascomycota</taxon>
        <taxon>Pezizomycotina</taxon>
        <taxon>Sordariomycetes</taxon>
        <taxon>Sordariomycetidae</taxon>
        <taxon>Sordariales</taxon>
        <taxon>Chaetomiaceae</taxon>
        <taxon>Chaetomium</taxon>
    </lineage>
</organism>
<dbReference type="Pfam" id="PF06094">
    <property type="entry name" value="GGACT"/>
    <property type="match status" value="1"/>
</dbReference>
<name>A0AAE0HDG9_9PEZI</name>
<feature type="compositionally biased region" description="Low complexity" evidence="4">
    <location>
        <begin position="9"/>
        <end position="18"/>
    </location>
</feature>
<feature type="compositionally biased region" description="Low complexity" evidence="4">
    <location>
        <begin position="29"/>
        <end position="54"/>
    </location>
</feature>
<dbReference type="PANTHER" id="PTHR31544">
    <property type="entry name" value="AIG2-LIKE PROTEIN D"/>
    <property type="match status" value="1"/>
</dbReference>